<proteinExistence type="predicted"/>
<dbReference type="GO" id="GO:0016020">
    <property type="term" value="C:membrane"/>
    <property type="evidence" value="ECO:0007669"/>
    <property type="project" value="UniProtKB-SubCell"/>
</dbReference>
<dbReference type="PRINTS" id="PR01433">
    <property type="entry name" value="POLYCYSTIN2"/>
</dbReference>
<dbReference type="GeneID" id="36403880"/>
<dbReference type="OrthoDB" id="444119at2759"/>
<feature type="transmembrane region" description="Helical" evidence="5">
    <location>
        <begin position="277"/>
        <end position="301"/>
    </location>
</feature>
<dbReference type="Proteomes" id="UP000054928">
    <property type="component" value="Unassembled WGS sequence"/>
</dbReference>
<evidence type="ECO:0000259" key="6">
    <source>
        <dbReference type="Pfam" id="PF08016"/>
    </source>
</evidence>
<evidence type="ECO:0000256" key="1">
    <source>
        <dbReference type="ARBA" id="ARBA00004141"/>
    </source>
</evidence>
<organism evidence="7 8">
    <name type="scientific">Plasmopara halstedii</name>
    <name type="common">Downy mildew of sunflower</name>
    <dbReference type="NCBI Taxonomy" id="4781"/>
    <lineage>
        <taxon>Eukaryota</taxon>
        <taxon>Sar</taxon>
        <taxon>Stramenopiles</taxon>
        <taxon>Oomycota</taxon>
        <taxon>Peronosporomycetes</taxon>
        <taxon>Peronosporales</taxon>
        <taxon>Peronosporaceae</taxon>
        <taxon>Plasmopara</taxon>
    </lineage>
</organism>
<feature type="transmembrane region" description="Helical" evidence="5">
    <location>
        <begin position="441"/>
        <end position="464"/>
    </location>
</feature>
<dbReference type="InterPro" id="IPR051223">
    <property type="entry name" value="Polycystin"/>
</dbReference>
<dbReference type="OMA" id="KHAADMK"/>
<feature type="transmembrane region" description="Helical" evidence="5">
    <location>
        <begin position="402"/>
        <end position="420"/>
    </location>
</feature>
<keyword evidence="4 5" id="KW-0472">Membrane</keyword>
<dbReference type="STRING" id="4781.A0A0N7L4I5"/>
<dbReference type="PANTHER" id="PTHR10877">
    <property type="entry name" value="POLYCYSTIN FAMILY MEMBER"/>
    <property type="match status" value="1"/>
</dbReference>
<evidence type="ECO:0000313" key="8">
    <source>
        <dbReference type="Proteomes" id="UP000054928"/>
    </source>
</evidence>
<evidence type="ECO:0000256" key="5">
    <source>
        <dbReference type="SAM" id="Phobius"/>
    </source>
</evidence>
<dbReference type="Pfam" id="PF08016">
    <property type="entry name" value="PKD_channel"/>
    <property type="match status" value="1"/>
</dbReference>
<evidence type="ECO:0000256" key="4">
    <source>
        <dbReference type="ARBA" id="ARBA00023136"/>
    </source>
</evidence>
<feature type="transmembrane region" description="Helical" evidence="5">
    <location>
        <begin position="346"/>
        <end position="365"/>
    </location>
</feature>
<evidence type="ECO:0000256" key="2">
    <source>
        <dbReference type="ARBA" id="ARBA00022692"/>
    </source>
</evidence>
<dbReference type="GO" id="GO:0005509">
    <property type="term" value="F:calcium ion binding"/>
    <property type="evidence" value="ECO:0007669"/>
    <property type="project" value="InterPro"/>
</dbReference>
<evidence type="ECO:0000256" key="3">
    <source>
        <dbReference type="ARBA" id="ARBA00022989"/>
    </source>
</evidence>
<dbReference type="Gene3D" id="1.10.287.70">
    <property type="match status" value="1"/>
</dbReference>
<protein>
    <submittedName>
        <fullName evidence="7">Ca2-modulated nonselective cation channel polycystin</fullName>
    </submittedName>
</protein>
<accession>A0A0N7L4I5</accession>
<feature type="transmembrane region" description="Helical" evidence="5">
    <location>
        <begin position="63"/>
        <end position="81"/>
    </location>
</feature>
<evidence type="ECO:0000313" key="7">
    <source>
        <dbReference type="EMBL" id="CEG38771.1"/>
    </source>
</evidence>
<dbReference type="PANTHER" id="PTHR10877:SF183">
    <property type="entry name" value="AT14535P-RELATED"/>
    <property type="match status" value="1"/>
</dbReference>
<dbReference type="InterPro" id="IPR003915">
    <property type="entry name" value="PKD_2"/>
</dbReference>
<keyword evidence="2 5" id="KW-0812">Transmembrane</keyword>
<sequence length="705" mass="79520">MAHGRDKVLLLSPNPYDNTEFDFQYHIETLASPKTCHCREVSVQSALDKLWCDEKHAADMKEISFAIMSFCIFVAAMYLHIPTTSMYYQNNALSSGSRQLSTMNKFPGRFMDIETVPGIFYWLNSSLVPQVFATDGYNGEALSEDGYGRIGGVNKVLGGVSFQVTRMEPEACDMPEILEPLYAKCYDESKTTIEELFISFDTNETDASAILAKKKADGGWLNTATQQLLITIITVNGELPGYAVTKLQLDFSPGGFIEPYISTTSTLLDQFPNATTIALDILVLLWFFPWALISALGLVVVRHIKTTLDSSSRHLNELIGHAGMAIRFWAFPDGWFAIDALRRPVVYAYFVTVVIAHNAMTSTSFRAKLLVLRNTSQNKDEIKMTLLEVTESFEHIVNLTTLLRLLATAAVFVLGLRVLNTFRNHVGLSILTRTIASAVRSFRTFSVIFAVVFIAFASTGTVLFGTSVEEFSSFFYSMKACVNMLFNNFNIKVIDSIDFSLIYYWSYMSLMTFVLLNIVLAIVVDAYKEERKKKDKSKCWVFLRVLNHVIRQWFAPLTFVIATVFCCAPSRRYSVVFWGRIRTHVLREALADRLGVMPLEWSPQTKLTSTLLKTLFPDATVQECEATLQHLTTQHINKDCCPISEEPRLRKLSSACTSNSLLKSPANEIRDHCHDSDMAIRNLSSRLHVLEQKLDFLIEKLTSIS</sequence>
<feature type="domain" description="Polycystin cation channel PKD1/PKD2" evidence="6">
    <location>
        <begin position="392"/>
        <end position="529"/>
    </location>
</feature>
<dbReference type="RefSeq" id="XP_024575140.1">
    <property type="nucleotide sequence ID" value="XM_024724243.1"/>
</dbReference>
<dbReference type="EMBL" id="CCYD01000322">
    <property type="protein sequence ID" value="CEG38771.1"/>
    <property type="molecule type" value="Genomic_DNA"/>
</dbReference>
<name>A0A0N7L4I5_PLAHL</name>
<comment type="subcellular location">
    <subcellularLocation>
        <location evidence="1">Membrane</location>
        <topology evidence="1">Multi-pass membrane protein</topology>
    </subcellularLocation>
</comment>
<dbReference type="AlphaFoldDB" id="A0A0N7L4I5"/>
<keyword evidence="8" id="KW-1185">Reference proteome</keyword>
<keyword evidence="3 5" id="KW-1133">Transmembrane helix</keyword>
<reference evidence="8" key="1">
    <citation type="submission" date="2014-09" db="EMBL/GenBank/DDBJ databases">
        <authorList>
            <person name="Sharma Rahul"/>
            <person name="Thines Marco"/>
        </authorList>
    </citation>
    <scope>NUCLEOTIDE SEQUENCE [LARGE SCALE GENOMIC DNA]</scope>
</reference>
<feature type="transmembrane region" description="Helical" evidence="5">
    <location>
        <begin position="502"/>
        <end position="524"/>
    </location>
</feature>
<dbReference type="InterPro" id="IPR013122">
    <property type="entry name" value="PKD1_2_channel"/>
</dbReference>